<dbReference type="InterPro" id="IPR036641">
    <property type="entry name" value="HPT_dom_sf"/>
</dbReference>
<sequence>MDEPGECEFSQSIVEGFFEQAEETITSMKEEL</sequence>
<dbReference type="EMBL" id="CVQI01035143">
    <property type="protein sequence ID" value="CRK45934.1"/>
    <property type="molecule type" value="Genomic_DNA"/>
</dbReference>
<dbReference type="AlphaFoldDB" id="A0A0G4NHL7"/>
<gene>
    <name evidence="1" type="ORF">BN1723_019850</name>
</gene>
<accession>A0A0G4NHL7</accession>
<evidence type="ECO:0000313" key="1">
    <source>
        <dbReference type="EMBL" id="CRK45934.1"/>
    </source>
</evidence>
<proteinExistence type="predicted"/>
<dbReference type="Gene3D" id="1.20.120.160">
    <property type="entry name" value="HPT domain"/>
    <property type="match status" value="1"/>
</dbReference>
<dbReference type="GO" id="GO:0000160">
    <property type="term" value="P:phosphorelay signal transduction system"/>
    <property type="evidence" value="ECO:0007669"/>
    <property type="project" value="InterPro"/>
</dbReference>
<protein>
    <submittedName>
        <fullName evidence="1">Uncharacterized protein</fullName>
    </submittedName>
</protein>
<evidence type="ECO:0000313" key="2">
    <source>
        <dbReference type="Proteomes" id="UP000045706"/>
    </source>
</evidence>
<organism evidence="1 2">
    <name type="scientific">Verticillium longisporum</name>
    <name type="common">Verticillium dahliae var. longisporum</name>
    <dbReference type="NCBI Taxonomy" id="100787"/>
    <lineage>
        <taxon>Eukaryota</taxon>
        <taxon>Fungi</taxon>
        <taxon>Dikarya</taxon>
        <taxon>Ascomycota</taxon>
        <taxon>Pezizomycotina</taxon>
        <taxon>Sordariomycetes</taxon>
        <taxon>Hypocreomycetidae</taxon>
        <taxon>Glomerellales</taxon>
        <taxon>Plectosphaerellaceae</taxon>
        <taxon>Verticillium</taxon>
    </lineage>
</organism>
<reference evidence="2" key="1">
    <citation type="submission" date="2015-05" db="EMBL/GenBank/DDBJ databases">
        <authorList>
            <person name="Fogelqvist Johan"/>
        </authorList>
    </citation>
    <scope>NUCLEOTIDE SEQUENCE [LARGE SCALE GENOMIC DNA]</scope>
</reference>
<dbReference type="Proteomes" id="UP000045706">
    <property type="component" value="Unassembled WGS sequence"/>
</dbReference>
<name>A0A0G4NHL7_VERLO</name>